<dbReference type="InterPro" id="IPR005135">
    <property type="entry name" value="Endo/exonuclease/phosphatase"/>
</dbReference>
<keyword evidence="1" id="KW-0175">Coiled coil</keyword>
<feature type="coiled-coil region" evidence="1">
    <location>
        <begin position="791"/>
        <end position="822"/>
    </location>
</feature>
<keyword evidence="5" id="KW-1185">Reference proteome</keyword>
<feature type="region of interest" description="Disordered" evidence="2">
    <location>
        <begin position="1"/>
        <end position="88"/>
    </location>
</feature>
<feature type="compositionally biased region" description="Polar residues" evidence="2">
    <location>
        <begin position="30"/>
        <end position="46"/>
    </location>
</feature>
<dbReference type="EMBL" id="JAAOAN010000041">
    <property type="protein sequence ID" value="KAF5724303.1"/>
    <property type="molecule type" value="Genomic_DNA"/>
</dbReference>
<organism evidence="4 5">
    <name type="scientific">Fusarium mundagurra</name>
    <dbReference type="NCBI Taxonomy" id="1567541"/>
    <lineage>
        <taxon>Eukaryota</taxon>
        <taxon>Fungi</taxon>
        <taxon>Dikarya</taxon>
        <taxon>Ascomycota</taxon>
        <taxon>Pezizomycotina</taxon>
        <taxon>Sordariomycetes</taxon>
        <taxon>Hypocreomycetidae</taxon>
        <taxon>Hypocreales</taxon>
        <taxon>Nectriaceae</taxon>
        <taxon>Fusarium</taxon>
        <taxon>Fusarium fujikuroi species complex</taxon>
    </lineage>
</organism>
<protein>
    <recommendedName>
        <fullName evidence="3">Endonuclease/exonuclease/phosphatase domain-containing protein</fullName>
    </recommendedName>
</protein>
<dbReference type="SUPFAM" id="SSF56219">
    <property type="entry name" value="DNase I-like"/>
    <property type="match status" value="1"/>
</dbReference>
<dbReference type="Gene3D" id="3.60.10.10">
    <property type="entry name" value="Endonuclease/exonuclease/phosphatase"/>
    <property type="match status" value="1"/>
</dbReference>
<sequence>MAPPGTTRPDRCKHGAATRWKPADPRTKDIQGTQLRELSISNPQQSESRHARDPREALQAAGQRQGRERPGDGNASVTAQGSARKTVRACEKDLKEAEVERQHQIEAPGGVDTESRWVQFIKWSSHLQQRDKPTLYQAGLSPASAAVEQRMWPRERREANQRLRELTESFRRELGRCMERLDRVPDETLEWLGSIDPTKPVSTPFGRKQQSDTMDRYSACWQRYLCYCVRIQPLGRDGAKTEHGIRFTEEQWNSLADIIQRLDTVADKKKKQGQQQVMKDSSEGDRDGGSAEGREEGDEEDPDKEALDEAVFDFCIKSIKQRLGRKQYHNPLLHFTAVLGIKEDGTWVPSHTHTRFLAGFLWCGRVLMLEHFFEDDPYDSEDSTCDTSFAAIDRFQKGHRDWLATGSYTPFSAIIQWMTYGRGYRNQEGGQARVLWDSDGTTLNYLGDKITVGSFQQTAQALVREAEGWLDKLMGGQWSQIRETIRLRDIADSLVFEGPGRSFATNRKNAWLKPGAEKLARLVGATLWKIVDAGNGGSRVECRRRAMEEYLGWLRQFRSSMFPVVHVWGGQPGRGPEVSTLKHCDTEQLPKNVFVFDGQVVLITDRDKSKGLNGKQGRKVARFLPEGPSLMMVAYIAWLLPFEKVLHRLSGIRGPSEAINPWLWKSAEKGLWDTAKLSKQLALITGAQIGVQLPPSVGRIAQCDSDIMATPWPQDEIWPTDYREHATNLSKYLQKALSATDNGDGLPVASRGVRVALIGALTLIVKMQSTPDLGHVYEAVKNSQAEIKTVAENLAQHINSLKNDLNETNTKAQQTMEEVQRSSEITTDAKAAAKEATEIGKATMKMIRDMKLVNQQNQANAMPTYANKASPVQTLREIIINIRDPVTITNIRMMSPRSLKSHVDLAIEQSSNEHIENIKVVSSNQLKSGDLSIKTATTADMVALRQFAEDWEQRIGNGATVRIPTYGVLVHGVRTSSMNMDNFELIRDGILQDNKPFIPNAEIKYIGWLTRSSSAKSASSVVVEFTRPEDANKVIDEGLICQGEVFQCELYDRQCRVRQCFQCHKYGHIGTQSKATITCGYCAQDRATRDCPTKSDRDASRKCAACNGPHEAWNNQCPTRKQEVNKAKAASKSRPRYHLELESFVARTTTGIRTRDRQNESNPIARTGRPTLEPGRPRDANSSRSRSPTKKQQKRANCSNNQITPDDPRNEIIVNIGSQRPRRTLAPSRRVLETLDANRQITQHSPQMEYNVRKSKDTVMATLLRDPDIGRYDILAIQEPWKNPFDTTTHHPAKDQFHLCYPDKDRNFPARVCFFINKRLDHSRWHFREASRDLCSLNLVLGTEEEEQIVIHNVYNPTKTATERGSTLPLLELAIERSSHHEQIIVGDFNLHHELWGGDRV</sequence>
<feature type="domain" description="Endonuclease/exonuclease/phosphatase" evidence="3">
    <location>
        <begin position="1349"/>
        <end position="1398"/>
    </location>
</feature>
<proteinExistence type="predicted"/>
<gene>
    <name evidence="4" type="ORF">FMUND_965</name>
</gene>
<evidence type="ECO:0000256" key="1">
    <source>
        <dbReference type="SAM" id="Coils"/>
    </source>
</evidence>
<feature type="region of interest" description="Disordered" evidence="2">
    <location>
        <begin position="1148"/>
        <end position="1211"/>
    </location>
</feature>
<feature type="compositionally biased region" description="Basic and acidic residues" evidence="2">
    <location>
        <begin position="47"/>
        <end position="56"/>
    </location>
</feature>
<reference evidence="4 5" key="1">
    <citation type="submission" date="2020-05" db="EMBL/GenBank/DDBJ databases">
        <title>Identification and distribution of gene clusters putatively required for synthesis of sphingolipid metabolism inhibitors in phylogenetically diverse species of the filamentous fungus Fusarium.</title>
        <authorList>
            <person name="Kim H.-S."/>
            <person name="Busman M."/>
            <person name="Brown D.W."/>
            <person name="Divon H."/>
            <person name="Uhlig S."/>
            <person name="Proctor R.H."/>
        </authorList>
    </citation>
    <scope>NUCLEOTIDE SEQUENCE [LARGE SCALE GENOMIC DNA]</scope>
    <source>
        <strain evidence="4 5">NRRL 66235</strain>
    </source>
</reference>
<feature type="compositionally biased region" description="Acidic residues" evidence="2">
    <location>
        <begin position="295"/>
        <end position="304"/>
    </location>
</feature>
<accession>A0A8H6DNV2</accession>
<comment type="caution">
    <text evidence="4">The sequence shown here is derived from an EMBL/GenBank/DDBJ whole genome shotgun (WGS) entry which is preliminary data.</text>
</comment>
<name>A0A8H6DNV2_9HYPO</name>
<dbReference type="InterPro" id="IPR036691">
    <property type="entry name" value="Endo/exonu/phosph_ase_sf"/>
</dbReference>
<dbReference type="OrthoDB" id="5106259at2759"/>
<feature type="region of interest" description="Disordered" evidence="2">
    <location>
        <begin position="267"/>
        <end position="304"/>
    </location>
</feature>
<feature type="compositionally biased region" description="Polar residues" evidence="2">
    <location>
        <begin position="1195"/>
        <end position="1204"/>
    </location>
</feature>
<dbReference type="Proteomes" id="UP000544331">
    <property type="component" value="Unassembled WGS sequence"/>
</dbReference>
<evidence type="ECO:0000259" key="3">
    <source>
        <dbReference type="Pfam" id="PF14529"/>
    </source>
</evidence>
<evidence type="ECO:0000313" key="5">
    <source>
        <dbReference type="Proteomes" id="UP000544331"/>
    </source>
</evidence>
<dbReference type="GO" id="GO:0003824">
    <property type="term" value="F:catalytic activity"/>
    <property type="evidence" value="ECO:0007669"/>
    <property type="project" value="InterPro"/>
</dbReference>
<evidence type="ECO:0000313" key="4">
    <source>
        <dbReference type="EMBL" id="KAF5724303.1"/>
    </source>
</evidence>
<dbReference type="Pfam" id="PF14529">
    <property type="entry name" value="Exo_endo_phos_2"/>
    <property type="match status" value="1"/>
</dbReference>
<feature type="compositionally biased region" description="Basic and acidic residues" evidence="2">
    <location>
        <begin position="280"/>
        <end position="294"/>
    </location>
</feature>
<evidence type="ECO:0000256" key="2">
    <source>
        <dbReference type="SAM" id="MobiDB-lite"/>
    </source>
</evidence>